<dbReference type="AlphaFoldDB" id="A0A3N6NIK0"/>
<accession>A0A3N6NIK0</accession>
<name>A0A3N6NIK0_9CYAN</name>
<sequence length="146" mass="16656">MRYLLLMTTLSVVLMMKLLNIAGVVQRPAFAIPSFGNISNDWRISQTYIPLDLDRGAPPTTTSSGIRGGEQCLLSEKKIVPLLIPGNNIGVTLSKHPTFFIYIPPYQKAQKARFFLTEWISQEEIYEEDFQQRGARNRVLSLIKRR</sequence>
<proteinExistence type="predicted"/>
<dbReference type="OrthoDB" id="536034at2"/>
<protein>
    <submittedName>
        <fullName evidence="1">DUF928 domain-containing protein</fullName>
    </submittedName>
</protein>
<keyword evidence="2" id="KW-1185">Reference proteome</keyword>
<dbReference type="InterPro" id="IPR010328">
    <property type="entry name" value="DUF928"/>
</dbReference>
<dbReference type="EMBL" id="RCBY01000109">
    <property type="protein sequence ID" value="RQH37505.1"/>
    <property type="molecule type" value="Genomic_DNA"/>
</dbReference>
<comment type="caution">
    <text evidence="1">The sequence shown here is derived from an EMBL/GenBank/DDBJ whole genome shotgun (WGS) entry which is preliminary data.</text>
</comment>
<organism evidence="1 2">
    <name type="scientific">Okeania hirsuta</name>
    <dbReference type="NCBI Taxonomy" id="1458930"/>
    <lineage>
        <taxon>Bacteria</taxon>
        <taxon>Bacillati</taxon>
        <taxon>Cyanobacteriota</taxon>
        <taxon>Cyanophyceae</taxon>
        <taxon>Oscillatoriophycideae</taxon>
        <taxon>Oscillatoriales</taxon>
        <taxon>Microcoleaceae</taxon>
        <taxon>Okeania</taxon>
    </lineage>
</organism>
<reference evidence="1 2" key="1">
    <citation type="journal article" date="2018" name="ACS Chem. Biol.">
        <title>Ketoreductase domain dysfunction expands chemodiversity: malyngamide biosynthesis in the cyanobacterium Okeania hirsuta.</title>
        <authorList>
            <person name="Moss N.A."/>
            <person name="Leao T."/>
            <person name="Rankin M."/>
            <person name="McCullough T.M."/>
            <person name="Qu P."/>
            <person name="Korobeynikov A."/>
            <person name="Smith J.L."/>
            <person name="Gerwick L."/>
            <person name="Gerwick W.H."/>
        </authorList>
    </citation>
    <scope>NUCLEOTIDE SEQUENCE [LARGE SCALE GENOMIC DNA]</scope>
    <source>
        <strain evidence="1 2">PAB10Feb10-1</strain>
    </source>
</reference>
<evidence type="ECO:0000313" key="1">
    <source>
        <dbReference type="EMBL" id="RQH37505.1"/>
    </source>
</evidence>
<evidence type="ECO:0000313" key="2">
    <source>
        <dbReference type="Proteomes" id="UP000269154"/>
    </source>
</evidence>
<dbReference type="Proteomes" id="UP000269154">
    <property type="component" value="Unassembled WGS sequence"/>
</dbReference>
<dbReference type="RefSeq" id="WP_124146113.1">
    <property type="nucleotide sequence ID" value="NZ_CAWOKI010000140.1"/>
</dbReference>
<gene>
    <name evidence="1" type="ORF">D5R40_18485</name>
</gene>
<dbReference type="Pfam" id="PF06051">
    <property type="entry name" value="DUF928"/>
    <property type="match status" value="1"/>
</dbReference>